<dbReference type="Gene3D" id="2.60.40.10">
    <property type="entry name" value="Immunoglobulins"/>
    <property type="match status" value="1"/>
</dbReference>
<keyword evidence="1" id="KW-0732">Signal</keyword>
<dbReference type="KEGG" id="mym:A176_002636"/>
<dbReference type="PANTHER" id="PTHR38731">
    <property type="entry name" value="LIPL45-RELATED LIPOPROTEIN-RELATED"/>
    <property type="match status" value="1"/>
</dbReference>
<proteinExistence type="predicted"/>
<feature type="domain" description="FecR protein" evidence="2">
    <location>
        <begin position="168"/>
        <end position="266"/>
    </location>
</feature>
<organism evidence="3 4">
    <name type="scientific">Pseudomyxococcus hansupus</name>
    <dbReference type="NCBI Taxonomy" id="1297742"/>
    <lineage>
        <taxon>Bacteria</taxon>
        <taxon>Pseudomonadati</taxon>
        <taxon>Myxococcota</taxon>
        <taxon>Myxococcia</taxon>
        <taxon>Myxococcales</taxon>
        <taxon>Cystobacterineae</taxon>
        <taxon>Myxococcaceae</taxon>
        <taxon>Pseudomyxococcus</taxon>
    </lineage>
</organism>
<dbReference type="Proteomes" id="UP000009026">
    <property type="component" value="Chromosome"/>
</dbReference>
<dbReference type="AlphaFoldDB" id="A0A0H4WSD7"/>
<dbReference type="eggNOG" id="COG4254">
    <property type="taxonomic scope" value="Bacteria"/>
</dbReference>
<dbReference type="RefSeq" id="WP_002638560.1">
    <property type="nucleotide sequence ID" value="NZ_CP012109.1"/>
</dbReference>
<evidence type="ECO:0000313" key="4">
    <source>
        <dbReference type="Proteomes" id="UP000009026"/>
    </source>
</evidence>
<evidence type="ECO:0000313" key="3">
    <source>
        <dbReference type="EMBL" id="AKQ65724.1"/>
    </source>
</evidence>
<evidence type="ECO:0000259" key="2">
    <source>
        <dbReference type="Pfam" id="PF04773"/>
    </source>
</evidence>
<gene>
    <name evidence="3" type="ORF">A176_002636</name>
</gene>
<reference evidence="3 4" key="1">
    <citation type="journal article" date="2016" name="PLoS ONE">
        <title>Complete Genome Sequence and Comparative Genomics of a Novel Myxobacterium Myxococcus hansupus.</title>
        <authorList>
            <person name="Sharma G."/>
            <person name="Narwani T."/>
            <person name="Subramanian S."/>
        </authorList>
    </citation>
    <scope>NUCLEOTIDE SEQUENCE [LARGE SCALE GENOMIC DNA]</scope>
    <source>
        <strain evidence="4">mixupus</strain>
    </source>
</reference>
<accession>A0A0H4WSD7</accession>
<dbReference type="EMBL" id="CP012109">
    <property type="protein sequence ID" value="AKQ65724.1"/>
    <property type="molecule type" value="Genomic_DNA"/>
</dbReference>
<name>A0A0H4WSD7_9BACT</name>
<feature type="chain" id="PRO_5005212928" evidence="1">
    <location>
        <begin position="20"/>
        <end position="388"/>
    </location>
</feature>
<dbReference type="InterPro" id="IPR006860">
    <property type="entry name" value="FecR"/>
</dbReference>
<dbReference type="Gene3D" id="2.60.120.1440">
    <property type="match status" value="1"/>
</dbReference>
<keyword evidence="4" id="KW-1185">Reference proteome</keyword>
<dbReference type="InterPro" id="IPR013783">
    <property type="entry name" value="Ig-like_fold"/>
</dbReference>
<protein>
    <submittedName>
        <fullName evidence="3">Glutamate synthase [NADPH] large chain</fullName>
    </submittedName>
</protein>
<dbReference type="STRING" id="1297742.A176_002636"/>
<dbReference type="Pfam" id="PF04773">
    <property type="entry name" value="FecR"/>
    <property type="match status" value="1"/>
</dbReference>
<sequence length="388" mass="40288">MRTAPWMMAVLLAGAPALAAPAPAPCGGLRFESGRMVFGRTLAPQGPETEACLKHVAEAVLARPAIRSVTVAAKLPDADRLDGRGLATAKRAAEVLVAAGVPRTRVSAVAPASVEGEPSQLQLAYVERPAQPAVARVRAASGAVDAGATEAQLSPRAAGDSLYPGELLRTGANAQAELALADGSVVRVVPDSLIKVGTIELTANLQRKVQLDLLRGTVETDAAPGGMGSIFEVRTRGAVAGVRGTRFRVSTQDDGTSRLETLEGKVALNAAQAEVEVAGGQGSRAKLGSPPEPPRPLLAAPTLVGPRGGSFQAVPKVTWRPLEGASTYRVQLARTADFITDVQTYDTSGAELAVPGPRQGKWFWRVVAVDADGFVGFPSKIYTFDVQP</sequence>
<feature type="signal peptide" evidence="1">
    <location>
        <begin position="1"/>
        <end position="19"/>
    </location>
</feature>
<dbReference type="PATRIC" id="fig|1297742.4.peg.2662"/>
<evidence type="ECO:0000256" key="1">
    <source>
        <dbReference type="SAM" id="SignalP"/>
    </source>
</evidence>